<proteinExistence type="predicted"/>
<comment type="caution">
    <text evidence="1">The sequence shown here is derived from an EMBL/GenBank/DDBJ whole genome shotgun (WGS) entry which is preliminary data.</text>
</comment>
<evidence type="ECO:0000313" key="2">
    <source>
        <dbReference type="Proteomes" id="UP000799536"/>
    </source>
</evidence>
<feature type="non-terminal residue" evidence="1">
    <location>
        <position position="58"/>
    </location>
</feature>
<dbReference type="EMBL" id="ML994139">
    <property type="protein sequence ID" value="KAF2198504.1"/>
    <property type="molecule type" value="Genomic_DNA"/>
</dbReference>
<organism evidence="1 2">
    <name type="scientific">Delitschia confertaspora ATCC 74209</name>
    <dbReference type="NCBI Taxonomy" id="1513339"/>
    <lineage>
        <taxon>Eukaryota</taxon>
        <taxon>Fungi</taxon>
        <taxon>Dikarya</taxon>
        <taxon>Ascomycota</taxon>
        <taxon>Pezizomycotina</taxon>
        <taxon>Dothideomycetes</taxon>
        <taxon>Pleosporomycetidae</taxon>
        <taxon>Pleosporales</taxon>
        <taxon>Delitschiaceae</taxon>
        <taxon>Delitschia</taxon>
    </lineage>
</organism>
<reference evidence="1" key="1">
    <citation type="journal article" date="2020" name="Stud. Mycol.">
        <title>101 Dothideomycetes genomes: a test case for predicting lifestyles and emergence of pathogens.</title>
        <authorList>
            <person name="Haridas S."/>
            <person name="Albert R."/>
            <person name="Binder M."/>
            <person name="Bloem J."/>
            <person name="Labutti K."/>
            <person name="Salamov A."/>
            <person name="Andreopoulos B."/>
            <person name="Baker S."/>
            <person name="Barry K."/>
            <person name="Bills G."/>
            <person name="Bluhm B."/>
            <person name="Cannon C."/>
            <person name="Castanera R."/>
            <person name="Culley D."/>
            <person name="Daum C."/>
            <person name="Ezra D."/>
            <person name="Gonzalez J."/>
            <person name="Henrissat B."/>
            <person name="Kuo A."/>
            <person name="Liang C."/>
            <person name="Lipzen A."/>
            <person name="Lutzoni F."/>
            <person name="Magnuson J."/>
            <person name="Mondo S."/>
            <person name="Nolan M."/>
            <person name="Ohm R."/>
            <person name="Pangilinan J."/>
            <person name="Park H.-J."/>
            <person name="Ramirez L."/>
            <person name="Alfaro M."/>
            <person name="Sun H."/>
            <person name="Tritt A."/>
            <person name="Yoshinaga Y."/>
            <person name="Zwiers L.-H."/>
            <person name="Turgeon B."/>
            <person name="Goodwin S."/>
            <person name="Spatafora J."/>
            <person name="Crous P."/>
            <person name="Grigoriev I."/>
        </authorList>
    </citation>
    <scope>NUCLEOTIDE SEQUENCE</scope>
    <source>
        <strain evidence="1">ATCC 74209</strain>
    </source>
</reference>
<accession>A0A9P4MMP1</accession>
<protein>
    <submittedName>
        <fullName evidence="1">Uncharacterized protein</fullName>
    </submittedName>
</protein>
<gene>
    <name evidence="1" type="ORF">GQ43DRAFT_443289</name>
</gene>
<sequence length="58" mass="6018">MSLCPASPLPIPTRASVLSGHIDSVVDEGVILLPIHLPPRAVATSPSPQLAKSCLHAR</sequence>
<keyword evidence="2" id="KW-1185">Reference proteome</keyword>
<dbReference type="AlphaFoldDB" id="A0A9P4MMP1"/>
<evidence type="ECO:0000313" key="1">
    <source>
        <dbReference type="EMBL" id="KAF2198504.1"/>
    </source>
</evidence>
<dbReference type="Proteomes" id="UP000799536">
    <property type="component" value="Unassembled WGS sequence"/>
</dbReference>
<name>A0A9P4MMP1_9PLEO</name>